<gene>
    <name evidence="2" type="ORF">PG999_014237</name>
</gene>
<feature type="compositionally biased region" description="Low complexity" evidence="1">
    <location>
        <begin position="199"/>
        <end position="214"/>
    </location>
</feature>
<feature type="compositionally biased region" description="Gly residues" evidence="1">
    <location>
        <begin position="215"/>
        <end position="229"/>
    </location>
</feature>
<feature type="compositionally biased region" description="Basic residues" evidence="1">
    <location>
        <begin position="238"/>
        <end position="251"/>
    </location>
</feature>
<organism evidence="2 3">
    <name type="scientific">Apiospora kogelbergensis</name>
    <dbReference type="NCBI Taxonomy" id="1337665"/>
    <lineage>
        <taxon>Eukaryota</taxon>
        <taxon>Fungi</taxon>
        <taxon>Dikarya</taxon>
        <taxon>Ascomycota</taxon>
        <taxon>Pezizomycotina</taxon>
        <taxon>Sordariomycetes</taxon>
        <taxon>Xylariomycetidae</taxon>
        <taxon>Amphisphaeriales</taxon>
        <taxon>Apiosporaceae</taxon>
        <taxon>Apiospora</taxon>
    </lineage>
</organism>
<reference evidence="2 3" key="1">
    <citation type="submission" date="2023-01" db="EMBL/GenBank/DDBJ databases">
        <title>Analysis of 21 Apiospora genomes using comparative genomics revels a genus with tremendous synthesis potential of carbohydrate active enzymes and secondary metabolites.</title>
        <authorList>
            <person name="Sorensen T."/>
        </authorList>
    </citation>
    <scope>NUCLEOTIDE SEQUENCE [LARGE SCALE GENOMIC DNA]</scope>
    <source>
        <strain evidence="2 3">CBS 117206</strain>
    </source>
</reference>
<accession>A0AAW0QGM3</accession>
<proteinExistence type="predicted"/>
<evidence type="ECO:0000313" key="2">
    <source>
        <dbReference type="EMBL" id="KAK8096215.1"/>
    </source>
</evidence>
<evidence type="ECO:0000256" key="1">
    <source>
        <dbReference type="SAM" id="MobiDB-lite"/>
    </source>
</evidence>
<dbReference type="AlphaFoldDB" id="A0AAW0QGM3"/>
<protein>
    <submittedName>
        <fullName evidence="2">Uncharacterized protein</fullName>
    </submittedName>
</protein>
<sequence length="283" mass="30539">MSPIIPSFPAEIWLMRDIPMIPWRDRHTLAHLCRTCKALRVFAGPALYNECGSFLRPSNENGVIGSICFYRTMLESPRLAALVKVLGTNLCHDIVGSDADGELREIVRDTEKEAEEIARLVRQTVVDRFRYPYDVSLVMNREWGPLPLVGLLPFLLPNLRQITFYRSMHDATFHAARQLRVCALARTHHPDCGTTHQPATGADARGAAAAEVPPGAGGGPVAAGAGRGRQGAVLPAPRRVRRCRGRGRGGPRRGDQTGGHLPASLGVGMSPAPSAPGGDQGGH</sequence>
<dbReference type="EMBL" id="JAQQWP010000011">
    <property type="protein sequence ID" value="KAK8096215.1"/>
    <property type="molecule type" value="Genomic_DNA"/>
</dbReference>
<evidence type="ECO:0000313" key="3">
    <source>
        <dbReference type="Proteomes" id="UP001392437"/>
    </source>
</evidence>
<comment type="caution">
    <text evidence="2">The sequence shown here is derived from an EMBL/GenBank/DDBJ whole genome shotgun (WGS) entry which is preliminary data.</text>
</comment>
<name>A0AAW0QGM3_9PEZI</name>
<feature type="region of interest" description="Disordered" evidence="1">
    <location>
        <begin position="193"/>
        <end position="283"/>
    </location>
</feature>
<keyword evidence="3" id="KW-1185">Reference proteome</keyword>
<dbReference type="Proteomes" id="UP001392437">
    <property type="component" value="Unassembled WGS sequence"/>
</dbReference>